<dbReference type="Proteomes" id="UP000070456">
    <property type="component" value="Unassembled WGS sequence"/>
</dbReference>
<accession>A0A140L270</accession>
<gene>
    <name evidence="1" type="ORF">AN619_22320</name>
</gene>
<dbReference type="AlphaFoldDB" id="A0A140L270"/>
<dbReference type="STRING" id="520762.AN619_22320"/>
<comment type="caution">
    <text evidence="1">The sequence shown here is derived from an EMBL/GenBank/DDBJ whole genome shotgun (WGS) entry which is preliminary data.</text>
</comment>
<evidence type="ECO:0000313" key="1">
    <source>
        <dbReference type="EMBL" id="KXG74645.1"/>
    </source>
</evidence>
<reference evidence="1 2" key="1">
    <citation type="submission" date="2015-12" db="EMBL/GenBank/DDBJ databases">
        <title>Draft genome sequence of the thermoanaerobe Thermotalea metallivorans, an isolate from the runoff channel of the Great Artesian Basin, Australia.</title>
        <authorList>
            <person name="Patel B.K."/>
        </authorList>
    </citation>
    <scope>NUCLEOTIDE SEQUENCE [LARGE SCALE GENOMIC DNA]</scope>
    <source>
        <strain evidence="1 2">B2-1</strain>
    </source>
</reference>
<organism evidence="1 2">
    <name type="scientific">Thermotalea metallivorans</name>
    <dbReference type="NCBI Taxonomy" id="520762"/>
    <lineage>
        <taxon>Bacteria</taxon>
        <taxon>Bacillati</taxon>
        <taxon>Bacillota</taxon>
        <taxon>Clostridia</taxon>
        <taxon>Peptostreptococcales</taxon>
        <taxon>Thermotaleaceae</taxon>
        <taxon>Thermotalea</taxon>
    </lineage>
</organism>
<evidence type="ECO:0000313" key="2">
    <source>
        <dbReference type="Proteomes" id="UP000070456"/>
    </source>
</evidence>
<name>A0A140L270_9FIRM</name>
<keyword evidence="2" id="KW-1185">Reference proteome</keyword>
<dbReference type="OrthoDB" id="1902411at2"/>
<dbReference type="EMBL" id="LOEE01000048">
    <property type="protein sequence ID" value="KXG74645.1"/>
    <property type="molecule type" value="Genomic_DNA"/>
</dbReference>
<protein>
    <submittedName>
        <fullName evidence="1">Uncharacterized protein</fullName>
    </submittedName>
</protein>
<sequence>MPAIEKVSPPMYLGIVDNPNITQVNIIEKKRNIVRQAKIIDAKGTRIWLIYMNDLEGSYFKIIGLSKDGKELIIRDDNILPWHVEQKPFKGYN</sequence>
<dbReference type="RefSeq" id="WP_157064997.1">
    <property type="nucleotide sequence ID" value="NZ_LOEE01000048.1"/>
</dbReference>
<proteinExistence type="predicted"/>